<dbReference type="Proteomes" id="UP000310200">
    <property type="component" value="Unassembled WGS sequence"/>
</dbReference>
<evidence type="ECO:0000256" key="2">
    <source>
        <dbReference type="ARBA" id="ARBA00022723"/>
    </source>
</evidence>
<dbReference type="Pfam" id="PF13359">
    <property type="entry name" value="DDE_Tnp_4"/>
    <property type="match status" value="1"/>
</dbReference>
<dbReference type="STRING" id="300112.A0A4S2KKZ8"/>
<protein>
    <submittedName>
        <fullName evidence="5">Nuclease harbi1-like protein</fullName>
    </submittedName>
</protein>
<keyword evidence="2" id="KW-0479">Metal-binding</keyword>
<feature type="domain" description="DDE Tnp4" evidence="4">
    <location>
        <begin position="77"/>
        <end position="197"/>
    </location>
</feature>
<gene>
    <name evidence="5" type="ORF">DBV15_12234</name>
</gene>
<sequence>MEPGLFNGFSFRRRSLLVGGDIAGAVLIFAQLSESIFEKAQQSETSFTQALFKPNLDVSCSRRKHADKASGIQSWEIYGSISNGSVWRNSELAADLASGDADLPPPTPLPGRDVLFLHVIVVDETFPLNNYLMRPYARRNRLSDEQRVFNYRLSRARLCIENTFGILVSRWHILHKRLCYSVSNAEKIFKAFVCLHNFIMSSNNVNDWLDVEDEELGRTGANRGSSVLEGTRNYLKQYFVSPVGEAQAPWQYEMSVRYQTRSVTSVHDNLVQQERIAAYDLPSDSEEDIEESQTDSESEEDVEDEPFEASTETEVREGSESEDENTAGPSTNKRKRPISRASSMSSGVSSKRGRRRSIYLGKDGHRWYTTARERPAHHQRNVFAWSHRRSKIREKSARCMVSII</sequence>
<evidence type="ECO:0000313" key="5">
    <source>
        <dbReference type="EMBL" id="TGZ50292.1"/>
    </source>
</evidence>
<accession>A0A4S2KKZ8</accession>
<evidence type="ECO:0000256" key="1">
    <source>
        <dbReference type="ARBA" id="ARBA00001968"/>
    </source>
</evidence>
<evidence type="ECO:0000313" key="6">
    <source>
        <dbReference type="Proteomes" id="UP000310200"/>
    </source>
</evidence>
<comment type="caution">
    <text evidence="5">The sequence shown here is derived from an EMBL/GenBank/DDBJ whole genome shotgun (WGS) entry which is preliminary data.</text>
</comment>
<proteinExistence type="predicted"/>
<feature type="region of interest" description="Disordered" evidence="3">
    <location>
        <begin position="277"/>
        <end position="356"/>
    </location>
</feature>
<evidence type="ECO:0000259" key="4">
    <source>
        <dbReference type="Pfam" id="PF13359"/>
    </source>
</evidence>
<feature type="compositionally biased region" description="Acidic residues" evidence="3">
    <location>
        <begin position="283"/>
        <end position="307"/>
    </location>
</feature>
<evidence type="ECO:0000256" key="3">
    <source>
        <dbReference type="SAM" id="MobiDB-lite"/>
    </source>
</evidence>
<dbReference type="AlphaFoldDB" id="A0A4S2KKZ8"/>
<feature type="compositionally biased region" description="Low complexity" evidence="3">
    <location>
        <begin position="339"/>
        <end position="350"/>
    </location>
</feature>
<name>A0A4S2KKZ8_9HYME</name>
<dbReference type="InterPro" id="IPR027806">
    <property type="entry name" value="HARBI1_dom"/>
</dbReference>
<keyword evidence="6" id="KW-1185">Reference proteome</keyword>
<dbReference type="EMBL" id="QBLH01001999">
    <property type="protein sequence ID" value="TGZ50292.1"/>
    <property type="molecule type" value="Genomic_DNA"/>
</dbReference>
<comment type="cofactor">
    <cofactor evidence="1">
        <name>a divalent metal cation</name>
        <dbReference type="ChEBI" id="CHEBI:60240"/>
    </cofactor>
</comment>
<dbReference type="GO" id="GO:0046872">
    <property type="term" value="F:metal ion binding"/>
    <property type="evidence" value="ECO:0007669"/>
    <property type="project" value="UniProtKB-KW"/>
</dbReference>
<organism evidence="5 6">
    <name type="scientific">Temnothorax longispinosus</name>
    <dbReference type="NCBI Taxonomy" id="300112"/>
    <lineage>
        <taxon>Eukaryota</taxon>
        <taxon>Metazoa</taxon>
        <taxon>Ecdysozoa</taxon>
        <taxon>Arthropoda</taxon>
        <taxon>Hexapoda</taxon>
        <taxon>Insecta</taxon>
        <taxon>Pterygota</taxon>
        <taxon>Neoptera</taxon>
        <taxon>Endopterygota</taxon>
        <taxon>Hymenoptera</taxon>
        <taxon>Apocrita</taxon>
        <taxon>Aculeata</taxon>
        <taxon>Formicoidea</taxon>
        <taxon>Formicidae</taxon>
        <taxon>Myrmicinae</taxon>
        <taxon>Temnothorax</taxon>
    </lineage>
</organism>
<reference evidence="5 6" key="1">
    <citation type="journal article" date="2019" name="Philos. Trans. R. Soc. Lond., B, Biol. Sci.">
        <title>Ant behaviour and brain gene expression of defending hosts depend on the ecological success of the intruding social parasite.</title>
        <authorList>
            <person name="Kaur R."/>
            <person name="Stoldt M."/>
            <person name="Jongepier E."/>
            <person name="Feldmeyer B."/>
            <person name="Menzel F."/>
            <person name="Bornberg-Bauer E."/>
            <person name="Foitzik S."/>
        </authorList>
    </citation>
    <scope>NUCLEOTIDE SEQUENCE [LARGE SCALE GENOMIC DNA]</scope>
    <source>
        <tissue evidence="5">Whole body</tissue>
    </source>
</reference>